<evidence type="ECO:0000256" key="2">
    <source>
        <dbReference type="ARBA" id="ARBA00022692"/>
    </source>
</evidence>
<evidence type="ECO:0000256" key="3">
    <source>
        <dbReference type="ARBA" id="ARBA00022989"/>
    </source>
</evidence>
<dbReference type="PANTHER" id="PTHR37422:SF13">
    <property type="entry name" value="LIPOPOLYSACCHARIDE BIOSYNTHESIS PROTEIN PA4999-RELATED"/>
    <property type="match status" value="1"/>
</dbReference>
<evidence type="ECO:0000256" key="5">
    <source>
        <dbReference type="SAM" id="Phobius"/>
    </source>
</evidence>
<feature type="transmembrane region" description="Helical" evidence="5">
    <location>
        <begin position="257"/>
        <end position="277"/>
    </location>
</feature>
<feature type="transmembrane region" description="Helical" evidence="5">
    <location>
        <begin position="408"/>
        <end position="426"/>
    </location>
</feature>
<feature type="transmembrane region" description="Helical" evidence="5">
    <location>
        <begin position="194"/>
        <end position="213"/>
    </location>
</feature>
<feature type="transmembrane region" description="Helical" evidence="5">
    <location>
        <begin position="225"/>
        <end position="251"/>
    </location>
</feature>
<reference evidence="8 10" key="1">
    <citation type="journal article" date="2015" name="Genome Announc.">
        <title>Draft Genome Sequence of Vibrio owensii Strain SH-14, Which Causes Shrimp Acute Hepatopancreatic Necrosis Disease.</title>
        <authorList>
            <person name="Liu L."/>
            <person name="Xiao J."/>
            <person name="Xia X."/>
            <person name="Pan Y."/>
            <person name="Yan S."/>
            <person name="Wang Y."/>
        </authorList>
    </citation>
    <scope>NUCLEOTIDE SEQUENCE [LARGE SCALE GENOMIC DNA]</scope>
    <source>
        <strain evidence="8 10">SH14</strain>
    </source>
</reference>
<evidence type="ECO:0000256" key="4">
    <source>
        <dbReference type="ARBA" id="ARBA00023136"/>
    </source>
</evidence>
<dbReference type="Pfam" id="PF04932">
    <property type="entry name" value="Wzy_C"/>
    <property type="match status" value="1"/>
</dbReference>
<feature type="transmembrane region" description="Helical" evidence="5">
    <location>
        <begin position="29"/>
        <end position="48"/>
    </location>
</feature>
<keyword evidence="4 5" id="KW-0472">Membrane</keyword>
<keyword evidence="7" id="KW-0436">Ligase</keyword>
<keyword evidence="9" id="KW-1185">Reference proteome</keyword>
<dbReference type="EMBL" id="CP045860">
    <property type="protein sequence ID" value="QGH49616.1"/>
    <property type="molecule type" value="Genomic_DNA"/>
</dbReference>
<dbReference type="InterPro" id="IPR007016">
    <property type="entry name" value="O-antigen_ligase-rel_domated"/>
</dbReference>
<feature type="transmembrane region" description="Helical" evidence="5">
    <location>
        <begin position="60"/>
        <end position="79"/>
    </location>
</feature>
<feature type="transmembrane region" description="Helical" evidence="5">
    <location>
        <begin position="124"/>
        <end position="140"/>
    </location>
</feature>
<feature type="transmembrane region" description="Helical" evidence="5">
    <location>
        <begin position="147"/>
        <end position="170"/>
    </location>
</feature>
<reference evidence="7 9" key="2">
    <citation type="submission" date="2018-10" db="EMBL/GenBank/DDBJ databases">
        <title>Whole Genome of Vibrio owensii strain 170502, isolated from Acute Hepatopancreatic Necrosis Disease (AHPND) shrimp.</title>
        <authorList>
            <person name="Yan M."/>
            <person name="Wang X."/>
            <person name="Wang Y."/>
        </authorList>
    </citation>
    <scope>NUCLEOTIDE SEQUENCE [LARGE SCALE GENOMIC DNA]</scope>
    <source>
        <strain evidence="7 9">1700302</strain>
    </source>
</reference>
<evidence type="ECO:0000256" key="1">
    <source>
        <dbReference type="ARBA" id="ARBA00004141"/>
    </source>
</evidence>
<dbReference type="InterPro" id="IPR051533">
    <property type="entry name" value="WaaL-like"/>
</dbReference>
<dbReference type="AlphaFoldDB" id="A0AAP9KCH8"/>
<dbReference type="EMBL" id="CP033138">
    <property type="protein sequence ID" value="AYO17474.1"/>
    <property type="molecule type" value="Genomic_DNA"/>
</dbReference>
<evidence type="ECO:0000259" key="6">
    <source>
        <dbReference type="Pfam" id="PF04932"/>
    </source>
</evidence>
<reference evidence="8" key="3">
    <citation type="submission" date="2019-11" db="EMBL/GenBank/DDBJ databases">
        <title>Complete genome sequence of Vibrio owensii SH-14 isolated from shrimp with acute hepatopancreatic necrosis diease.</title>
        <authorList>
            <person name="Liang X."/>
            <person name="Wang Y."/>
        </authorList>
    </citation>
    <scope>NUCLEOTIDE SEQUENCE</scope>
    <source>
        <strain evidence="8">SH14</strain>
    </source>
</reference>
<dbReference type="PANTHER" id="PTHR37422">
    <property type="entry name" value="TEICHURONIC ACID BIOSYNTHESIS PROTEIN TUAE"/>
    <property type="match status" value="1"/>
</dbReference>
<evidence type="ECO:0000313" key="9">
    <source>
        <dbReference type="Proteomes" id="UP000272136"/>
    </source>
</evidence>
<dbReference type="GO" id="GO:0016020">
    <property type="term" value="C:membrane"/>
    <property type="evidence" value="ECO:0007669"/>
    <property type="project" value="UniProtKB-SubCell"/>
</dbReference>
<protein>
    <submittedName>
        <fullName evidence="7">O-antigen ligase family protein</fullName>
    </submittedName>
    <submittedName>
        <fullName evidence="8">Polymerase</fullName>
    </submittedName>
</protein>
<organism evidence="8 10">
    <name type="scientific">Vibrio owensii</name>
    <dbReference type="NCBI Taxonomy" id="696485"/>
    <lineage>
        <taxon>Bacteria</taxon>
        <taxon>Pseudomonadati</taxon>
        <taxon>Pseudomonadota</taxon>
        <taxon>Gammaproteobacteria</taxon>
        <taxon>Vibrionales</taxon>
        <taxon>Vibrionaceae</taxon>
        <taxon>Vibrio</taxon>
    </lineage>
</organism>
<feature type="transmembrane region" description="Helical" evidence="5">
    <location>
        <begin position="432"/>
        <end position="450"/>
    </location>
</feature>
<comment type="subcellular location">
    <subcellularLocation>
        <location evidence="1">Membrane</location>
        <topology evidence="1">Multi-pass membrane protein</topology>
    </subcellularLocation>
</comment>
<dbReference type="Proteomes" id="UP000390336">
    <property type="component" value="Chromosome 2"/>
</dbReference>
<dbReference type="Proteomes" id="UP000272136">
    <property type="component" value="Chromosome 2"/>
</dbReference>
<feature type="transmembrane region" description="Helical" evidence="5">
    <location>
        <begin position="375"/>
        <end position="396"/>
    </location>
</feature>
<dbReference type="RefSeq" id="WP_081009358.1">
    <property type="nucleotide sequence ID" value="NZ_CP033138.1"/>
</dbReference>
<gene>
    <name evidence="8" type="ORF">APZ19_21215</name>
    <name evidence="7" type="ORF">D0812_24225</name>
</gene>
<evidence type="ECO:0000313" key="7">
    <source>
        <dbReference type="EMBL" id="AYO17474.1"/>
    </source>
</evidence>
<evidence type="ECO:0000313" key="8">
    <source>
        <dbReference type="EMBL" id="QGH49616.1"/>
    </source>
</evidence>
<accession>A0AAP9KCH8</accession>
<sequence>MRTNTFSFYALLLLLICLPIPLGANRVWAWSLVSIWVGVMTMGMLSSYCKDWRQFPVRRLLRFAWLLAPMLAFQLWVVIQLLPLPISWLAYVSPLSASVNAQLGLKFGSITLDTYATLSTLQKGFTYLLFAINAIVLVNTPRKVKWVLAALLASGTFQAFYGAMVVLLGLKHSLVFELVLPDVATGSFVYKNHLANYLMLCLCAGAGLLVSQLHVSSSSSWRERFARWIGGVLSIKMFVRIALIVMVIGLVMTRSRMGNTAFFAATLIGGAVALLFYRNKPRALVALIVSLLVIDTFVVGSVFGLAKVKQRLEETALTAETRDEVVAWSAEIIESVPIVGSGGGSFYTVFPAFSHSNLGFYDHAHNEYVQFAVEFGIPATIMLGVMCLYAIWLCVFAMRNRNSKTQKGTALGCLMAVVGMLIHISVDFNLQPTANAMTFILILVLCGVSARMPIGTHREVQNLANTSDGSSIANASINLSEGNPCSQKS</sequence>
<keyword evidence="2 5" id="KW-0812">Transmembrane</keyword>
<feature type="domain" description="O-antigen ligase-related" evidence="6">
    <location>
        <begin position="241"/>
        <end position="383"/>
    </location>
</feature>
<feature type="transmembrane region" description="Helical" evidence="5">
    <location>
        <begin position="284"/>
        <end position="306"/>
    </location>
</feature>
<name>A0AAP9KCH8_9VIBR</name>
<dbReference type="GO" id="GO:0016874">
    <property type="term" value="F:ligase activity"/>
    <property type="evidence" value="ECO:0007669"/>
    <property type="project" value="UniProtKB-KW"/>
</dbReference>
<proteinExistence type="predicted"/>
<keyword evidence="3 5" id="KW-1133">Transmembrane helix</keyword>
<evidence type="ECO:0000313" key="10">
    <source>
        <dbReference type="Proteomes" id="UP000390336"/>
    </source>
</evidence>